<dbReference type="Pfam" id="PF00440">
    <property type="entry name" value="TetR_N"/>
    <property type="match status" value="1"/>
</dbReference>
<dbReference type="InterPro" id="IPR009057">
    <property type="entry name" value="Homeodomain-like_sf"/>
</dbReference>
<evidence type="ECO:0000256" key="2">
    <source>
        <dbReference type="PROSITE-ProRule" id="PRU00335"/>
    </source>
</evidence>
<proteinExistence type="predicted"/>
<dbReference type="InterPro" id="IPR036271">
    <property type="entry name" value="Tet_transcr_reg_TetR-rel_C_sf"/>
</dbReference>
<dbReference type="InterPro" id="IPR023772">
    <property type="entry name" value="DNA-bd_HTH_TetR-type_CS"/>
</dbReference>
<sequence length="190" mass="20756">MTERKPARRRDAEATRKCLVEAAADLFAERGYDRTTVRAIADRAGVNQALLFRYFGSKTALFAEVVAADGRRKLRATPAEQLLETALRDLLAPSGAPSGDRSLEVFLRSVGSEDGTGDSNRHLTEEYTAVLARLTDAEDGELRAALVLAWLLGIGLTRVVVRQEPLAGADPDHVCRLMLDAARTLLERLP</sequence>
<dbReference type="Gene3D" id="1.10.357.10">
    <property type="entry name" value="Tetracycline Repressor, domain 2"/>
    <property type="match status" value="1"/>
</dbReference>
<evidence type="ECO:0000256" key="1">
    <source>
        <dbReference type="ARBA" id="ARBA00023125"/>
    </source>
</evidence>
<dbReference type="SUPFAM" id="SSF46689">
    <property type="entry name" value="Homeodomain-like"/>
    <property type="match status" value="1"/>
</dbReference>
<gene>
    <name evidence="4" type="ORF">GCM10010218_58590</name>
</gene>
<dbReference type="InterPro" id="IPR001647">
    <property type="entry name" value="HTH_TetR"/>
</dbReference>
<reference evidence="4" key="2">
    <citation type="submission" date="2020-09" db="EMBL/GenBank/DDBJ databases">
        <authorList>
            <person name="Sun Q."/>
            <person name="Ohkuma M."/>
        </authorList>
    </citation>
    <scope>NUCLEOTIDE SEQUENCE</scope>
    <source>
        <strain evidence="4">JCM 4059</strain>
    </source>
</reference>
<protein>
    <submittedName>
        <fullName evidence="4">TetR family transcriptional regulator</fullName>
    </submittedName>
</protein>
<dbReference type="Proteomes" id="UP000638313">
    <property type="component" value="Unassembled WGS sequence"/>
</dbReference>
<feature type="DNA-binding region" description="H-T-H motif" evidence="2">
    <location>
        <begin position="36"/>
        <end position="55"/>
    </location>
</feature>
<evidence type="ECO:0000259" key="3">
    <source>
        <dbReference type="PROSITE" id="PS50977"/>
    </source>
</evidence>
<dbReference type="RefSeq" id="WP_190132778.1">
    <property type="nucleotide sequence ID" value="NZ_BNBD01000018.1"/>
</dbReference>
<dbReference type="PROSITE" id="PS01081">
    <property type="entry name" value="HTH_TETR_1"/>
    <property type="match status" value="1"/>
</dbReference>
<dbReference type="GO" id="GO:0000976">
    <property type="term" value="F:transcription cis-regulatory region binding"/>
    <property type="evidence" value="ECO:0007669"/>
    <property type="project" value="TreeGrafter"/>
</dbReference>
<keyword evidence="5" id="KW-1185">Reference proteome</keyword>
<keyword evidence="1 2" id="KW-0238">DNA-binding</keyword>
<dbReference type="InterPro" id="IPR050109">
    <property type="entry name" value="HTH-type_TetR-like_transc_reg"/>
</dbReference>
<dbReference type="AlphaFoldDB" id="A0A919B951"/>
<dbReference type="InterPro" id="IPR041678">
    <property type="entry name" value="TetR_C_16"/>
</dbReference>
<comment type="caution">
    <text evidence="4">The sequence shown here is derived from an EMBL/GenBank/DDBJ whole genome shotgun (WGS) entry which is preliminary data.</text>
</comment>
<dbReference type="GO" id="GO:0003700">
    <property type="term" value="F:DNA-binding transcription factor activity"/>
    <property type="evidence" value="ECO:0007669"/>
    <property type="project" value="TreeGrafter"/>
</dbReference>
<dbReference type="EMBL" id="BNBD01000018">
    <property type="protein sequence ID" value="GHF69434.1"/>
    <property type="molecule type" value="Genomic_DNA"/>
</dbReference>
<dbReference type="PANTHER" id="PTHR30055">
    <property type="entry name" value="HTH-TYPE TRANSCRIPTIONAL REGULATOR RUTR"/>
    <property type="match status" value="1"/>
</dbReference>
<reference evidence="4" key="1">
    <citation type="journal article" date="2014" name="Int. J. Syst. Evol. Microbiol.">
        <title>Complete genome sequence of Corynebacterium casei LMG S-19264T (=DSM 44701T), isolated from a smear-ripened cheese.</title>
        <authorList>
            <consortium name="US DOE Joint Genome Institute (JGI-PGF)"/>
            <person name="Walter F."/>
            <person name="Albersmeier A."/>
            <person name="Kalinowski J."/>
            <person name="Ruckert C."/>
        </authorList>
    </citation>
    <scope>NUCLEOTIDE SEQUENCE</scope>
    <source>
        <strain evidence="4">JCM 4059</strain>
    </source>
</reference>
<evidence type="ECO:0000313" key="4">
    <source>
        <dbReference type="EMBL" id="GHF69434.1"/>
    </source>
</evidence>
<evidence type="ECO:0000313" key="5">
    <source>
        <dbReference type="Proteomes" id="UP000638313"/>
    </source>
</evidence>
<dbReference type="PRINTS" id="PR00455">
    <property type="entry name" value="HTHTETR"/>
</dbReference>
<accession>A0A919B951</accession>
<dbReference type="SUPFAM" id="SSF48498">
    <property type="entry name" value="Tetracyclin repressor-like, C-terminal domain"/>
    <property type="match status" value="1"/>
</dbReference>
<dbReference type="Pfam" id="PF17920">
    <property type="entry name" value="TetR_C_16"/>
    <property type="match status" value="1"/>
</dbReference>
<feature type="domain" description="HTH tetR-type" evidence="3">
    <location>
        <begin position="13"/>
        <end position="73"/>
    </location>
</feature>
<organism evidence="4 5">
    <name type="scientific">Streptomyces mashuensis</name>
    <dbReference type="NCBI Taxonomy" id="33904"/>
    <lineage>
        <taxon>Bacteria</taxon>
        <taxon>Bacillati</taxon>
        <taxon>Actinomycetota</taxon>
        <taxon>Actinomycetes</taxon>
        <taxon>Kitasatosporales</taxon>
        <taxon>Streptomycetaceae</taxon>
        <taxon>Streptomyces</taxon>
    </lineage>
</organism>
<name>A0A919B951_9ACTN</name>
<dbReference type="PANTHER" id="PTHR30055:SF235">
    <property type="entry name" value="TRANSCRIPTIONAL REGULATORY PROTEIN"/>
    <property type="match status" value="1"/>
</dbReference>
<dbReference type="PROSITE" id="PS50977">
    <property type="entry name" value="HTH_TETR_2"/>
    <property type="match status" value="1"/>
</dbReference>